<feature type="region of interest" description="Disordered" evidence="1">
    <location>
        <begin position="256"/>
        <end position="275"/>
    </location>
</feature>
<dbReference type="InterPro" id="IPR002110">
    <property type="entry name" value="Ankyrin_rpt"/>
</dbReference>
<evidence type="ECO:0000313" key="5">
    <source>
        <dbReference type="Proteomes" id="UP000283530"/>
    </source>
</evidence>
<dbReference type="STRING" id="337451.A0A443NAV4"/>
<reference evidence="4 5" key="1">
    <citation type="journal article" date="2019" name="Nat. Plants">
        <title>Stout camphor tree genome fills gaps in understanding of flowering plant genome evolution.</title>
        <authorList>
            <person name="Chaw S.M."/>
            <person name="Liu Y.C."/>
            <person name="Wu Y.W."/>
            <person name="Wang H.Y."/>
            <person name="Lin C.I."/>
            <person name="Wu C.S."/>
            <person name="Ke H.M."/>
            <person name="Chang L.Y."/>
            <person name="Hsu C.Y."/>
            <person name="Yang H.T."/>
            <person name="Sudianto E."/>
            <person name="Hsu M.H."/>
            <person name="Wu K.P."/>
            <person name="Wang L.N."/>
            <person name="Leebens-Mack J.H."/>
            <person name="Tsai I.J."/>
        </authorList>
    </citation>
    <scope>NUCLEOTIDE SEQUENCE [LARGE SCALE GENOMIC DNA]</scope>
    <source>
        <strain evidence="5">cv. Chaw 1501</strain>
        <tissue evidence="4">Young leaves</tissue>
    </source>
</reference>
<feature type="transmembrane region" description="Helical" evidence="2">
    <location>
        <begin position="542"/>
        <end position="562"/>
    </location>
</feature>
<comment type="caution">
    <text evidence="4">The sequence shown here is derived from an EMBL/GenBank/DDBJ whole genome shotgun (WGS) entry which is preliminary data.</text>
</comment>
<keyword evidence="5" id="KW-1185">Reference proteome</keyword>
<dbReference type="SUPFAM" id="SSF48403">
    <property type="entry name" value="Ankyrin repeat"/>
    <property type="match status" value="1"/>
</dbReference>
<evidence type="ECO:0000313" key="4">
    <source>
        <dbReference type="EMBL" id="RWR75638.1"/>
    </source>
</evidence>
<dbReference type="AlphaFoldDB" id="A0A443NAV4"/>
<dbReference type="InterPro" id="IPR036770">
    <property type="entry name" value="Ankyrin_rpt-contain_sf"/>
</dbReference>
<dbReference type="Gene3D" id="1.25.40.20">
    <property type="entry name" value="Ankyrin repeat-containing domain"/>
    <property type="match status" value="2"/>
</dbReference>
<keyword evidence="2" id="KW-0812">Transmembrane</keyword>
<keyword evidence="2" id="KW-0472">Membrane</keyword>
<evidence type="ECO:0000259" key="3">
    <source>
        <dbReference type="Pfam" id="PF13962"/>
    </source>
</evidence>
<evidence type="ECO:0000256" key="2">
    <source>
        <dbReference type="SAM" id="Phobius"/>
    </source>
</evidence>
<dbReference type="Proteomes" id="UP000283530">
    <property type="component" value="Unassembled WGS sequence"/>
</dbReference>
<feature type="transmembrane region" description="Helical" evidence="2">
    <location>
        <begin position="582"/>
        <end position="606"/>
    </location>
</feature>
<dbReference type="Pfam" id="PF12796">
    <property type="entry name" value="Ank_2"/>
    <property type="match status" value="2"/>
</dbReference>
<evidence type="ECO:0000256" key="1">
    <source>
        <dbReference type="SAM" id="MobiDB-lite"/>
    </source>
</evidence>
<protein>
    <submittedName>
        <fullName evidence="4">Serine/threonine-protein phosphatase 6 regulatory ankyrin repeat subunit B-like protein</fullName>
    </submittedName>
</protein>
<dbReference type="SMART" id="SM00248">
    <property type="entry name" value="ANK"/>
    <property type="match status" value="4"/>
</dbReference>
<sequence length="646" mass="72645">MLEHWDAVINIYKDKKDIVSTAKITRNKETALHIAISDSKTEVVKELLDIIDPIKIREMTNDMDENPLHLAASLGQAETCRQLVEKDPELIGKRNRDGETPLFQAALHGKQKAFYALHPHCTITGKDIKHDMVHCKRTDGNSILHVAIQGEYFGLAYQIIYWYPELIKFCNENGLTALHLLAQNPSAFRSGCHLGPFDDFIYRCLIVDLDKVETPSHFKDEPSMYSDFQSAPGNYQTCLDLLNLWKHIFTVIGKDKDKKQAPEEPSQDKIAEDSSKHYECRHIDIKVGDEIKKKGEGSQEEEKDSTEQSQHPSNDNVFFHFFVKYVMEFFLLVLRLAMDQLNSNSKDDLWTTRSPVLVAGRMGLVEMVKEVLLCFPVARLDEDLDKKTVLLLAAENGQARVVDLLLKMYSREHSIYQKLDSKGDTAIHLAATFGKNRPWRISSAAIQMQWDLKWYNFIKSSMPTNLLAIRNGEGKTSMEVFEETHEGIIKDGVKWLNSTSQSCSVIAALIASVAYASAATVPGGDNQNNGIPILKGDPSFDIFIIASLAALCFSVTSLTMFLSVLTSNYMIEDFLYNLPTKLLLGLTTLFISIGAMLVSFCAGHFFNIGDRNRNAGSPVFAIICLPVSAYVLTQFRLLISLVKPPF</sequence>
<name>A0A443NAV4_9MAGN</name>
<dbReference type="OrthoDB" id="1923662at2759"/>
<dbReference type="PANTHER" id="PTHR24177:SF365">
    <property type="entry name" value="ANKYRIN REPEAT-CONTAINING PROTEIN NPR4-LIKE ISOFORM X1"/>
    <property type="match status" value="1"/>
</dbReference>
<dbReference type="EMBL" id="QPKB01000002">
    <property type="protein sequence ID" value="RWR75638.1"/>
    <property type="molecule type" value="Genomic_DNA"/>
</dbReference>
<dbReference type="Pfam" id="PF13962">
    <property type="entry name" value="PGG"/>
    <property type="match status" value="1"/>
</dbReference>
<keyword evidence="2" id="KW-1133">Transmembrane helix</keyword>
<gene>
    <name evidence="4" type="ORF">CKAN_00403200</name>
</gene>
<feature type="domain" description="PGG" evidence="3">
    <location>
        <begin position="494"/>
        <end position="606"/>
    </location>
</feature>
<accession>A0A443NAV4</accession>
<proteinExistence type="predicted"/>
<organism evidence="4 5">
    <name type="scientific">Cinnamomum micranthum f. kanehirae</name>
    <dbReference type="NCBI Taxonomy" id="337451"/>
    <lineage>
        <taxon>Eukaryota</taxon>
        <taxon>Viridiplantae</taxon>
        <taxon>Streptophyta</taxon>
        <taxon>Embryophyta</taxon>
        <taxon>Tracheophyta</taxon>
        <taxon>Spermatophyta</taxon>
        <taxon>Magnoliopsida</taxon>
        <taxon>Magnoliidae</taxon>
        <taxon>Laurales</taxon>
        <taxon>Lauraceae</taxon>
        <taxon>Cinnamomum</taxon>
    </lineage>
</organism>
<dbReference type="PANTHER" id="PTHR24177">
    <property type="entry name" value="CASKIN"/>
    <property type="match status" value="1"/>
</dbReference>
<feature type="region of interest" description="Disordered" evidence="1">
    <location>
        <begin position="291"/>
        <end position="311"/>
    </location>
</feature>
<feature type="transmembrane region" description="Helical" evidence="2">
    <location>
        <begin position="618"/>
        <end position="639"/>
    </location>
</feature>
<dbReference type="InterPro" id="IPR026961">
    <property type="entry name" value="PGG_dom"/>
</dbReference>
<dbReference type="GO" id="GO:0016020">
    <property type="term" value="C:membrane"/>
    <property type="evidence" value="ECO:0007669"/>
    <property type="project" value="TreeGrafter"/>
</dbReference>